<keyword evidence="4" id="KW-1185">Reference proteome</keyword>
<dbReference type="PANTHER" id="PTHR12169:SF6">
    <property type="entry name" value="AFG1-LIKE ATPASE"/>
    <property type="match status" value="1"/>
</dbReference>
<dbReference type="Proteomes" id="UP000007878">
    <property type="component" value="Chromosome"/>
</dbReference>
<dbReference type="SUPFAM" id="SSF52540">
    <property type="entry name" value="P-loop containing nucleoside triphosphate hydrolases"/>
    <property type="match status" value="1"/>
</dbReference>
<dbReference type="EMBL" id="CP003304">
    <property type="protein sequence ID" value="AFB20805.1"/>
    <property type="molecule type" value="Genomic_DNA"/>
</dbReference>
<dbReference type="NCBIfam" id="TIGR01045">
    <property type="entry name" value="RPE1"/>
    <property type="match status" value="1"/>
</dbReference>
<organism evidence="3 4">
    <name type="scientific">Rickettsia canadensis str. CA410</name>
    <dbReference type="NCBI Taxonomy" id="1105107"/>
    <lineage>
        <taxon>Bacteria</taxon>
        <taxon>Pseudomonadati</taxon>
        <taxon>Pseudomonadota</taxon>
        <taxon>Alphaproteobacteria</taxon>
        <taxon>Rickettsiales</taxon>
        <taxon>Rickettsiaceae</taxon>
        <taxon>Rickettsieae</taxon>
        <taxon>Rickettsia</taxon>
        <taxon>belli group</taxon>
    </lineage>
</organism>
<sequence length="393" mass="46042">MTIPLDVKQIALSKELTEIALELNKPRTLLQIFSKNNLKSGIYLYGPVGSGKTMLMNSFFEELTASKIIIHYQNFMQEIHKMMHKLQTENQKDIILKIAKDYAKNTRVLCIDEFEIKDITDAMIIGRLFDKLIKQNIFIFITSNTSPNNLYKNGLQRESFLPFIKIINNTFYVKYLDNHHDYRFDKALGVKGERIIYPLTLENQKKLEKIITDISDNRVLSKLTYREEFIGDMEYSTTTIPVHEDTSTELTYKLPLEGEYAKNSTNFTPQNIEVLGRKISFQKVHKRILVTDYNELFTRDLSYIDYINICQNFNVIIVQNVHTIDANDTNTVVRFINFIDNAYFYKILLFMSLEDDPNKIYQGSNRSEEFKRTISRLNEMNSAAYLLNNNLRN</sequence>
<dbReference type="PANTHER" id="PTHR12169">
    <property type="entry name" value="ATPASE N2B"/>
    <property type="match status" value="1"/>
</dbReference>
<evidence type="ECO:0000256" key="2">
    <source>
        <dbReference type="ARBA" id="ARBA00022840"/>
    </source>
</evidence>
<protein>
    <submittedName>
        <fullName evidence="3">Methionyl-tRNA formyltransferase</fullName>
    </submittedName>
</protein>
<keyword evidence="2" id="KW-0067">ATP-binding</keyword>
<dbReference type="InterPro" id="IPR005728">
    <property type="entry name" value="RPE1"/>
</dbReference>
<dbReference type="NCBIfam" id="NF040713">
    <property type="entry name" value="ZapE"/>
    <property type="match status" value="1"/>
</dbReference>
<evidence type="ECO:0000256" key="1">
    <source>
        <dbReference type="ARBA" id="ARBA00022741"/>
    </source>
</evidence>
<accession>A0ABM5MTH1</accession>
<dbReference type="InterPro" id="IPR027417">
    <property type="entry name" value="P-loop_NTPase"/>
</dbReference>
<gene>
    <name evidence="3" type="ORF">RCA_01140</name>
</gene>
<dbReference type="Pfam" id="PF03969">
    <property type="entry name" value="AFG1_ATPase"/>
    <property type="match status" value="2"/>
</dbReference>
<dbReference type="InterPro" id="IPR005654">
    <property type="entry name" value="ATPase_AFG1-like"/>
</dbReference>
<evidence type="ECO:0000313" key="4">
    <source>
        <dbReference type="Proteomes" id="UP000007878"/>
    </source>
</evidence>
<evidence type="ECO:0000313" key="3">
    <source>
        <dbReference type="EMBL" id="AFB20805.1"/>
    </source>
</evidence>
<dbReference type="Gene3D" id="3.40.50.300">
    <property type="entry name" value="P-loop containing nucleotide triphosphate hydrolases"/>
    <property type="match status" value="1"/>
</dbReference>
<name>A0ABM5MTH1_RICCA</name>
<keyword evidence="1" id="KW-0547">Nucleotide-binding</keyword>
<proteinExistence type="predicted"/>
<reference evidence="4" key="1">
    <citation type="submission" date="2012-02" db="EMBL/GenBank/DDBJ databases">
        <title>Complete genome sequence of Rickettsia parkeri strain Portsmouth.</title>
        <authorList>
            <person name="Johnson S.L."/>
            <person name="Munk A.C."/>
            <person name="Han S."/>
            <person name="Bruce D.C."/>
            <person name="Dasch G.A."/>
        </authorList>
    </citation>
    <scope>NUCLEOTIDE SEQUENCE [LARGE SCALE GENOMIC DNA]</scope>
    <source>
        <strain evidence="4">CA410</strain>
    </source>
</reference>